<proteinExistence type="predicted"/>
<evidence type="ECO:0000256" key="1">
    <source>
        <dbReference type="ARBA" id="ARBA00023157"/>
    </source>
</evidence>
<feature type="compositionally biased region" description="Gly residues" evidence="3">
    <location>
        <begin position="384"/>
        <end position="413"/>
    </location>
</feature>
<dbReference type="InterPro" id="IPR000859">
    <property type="entry name" value="CUB_dom"/>
</dbReference>
<evidence type="ECO:0000256" key="2">
    <source>
        <dbReference type="PROSITE-ProRule" id="PRU00059"/>
    </source>
</evidence>
<evidence type="ECO:0000256" key="3">
    <source>
        <dbReference type="SAM" id="MobiDB-lite"/>
    </source>
</evidence>
<gene>
    <name evidence="5" type="ORF">V1264_018962</name>
</gene>
<accession>A0AAN9BE69</accession>
<keyword evidence="6" id="KW-1185">Reference proteome</keyword>
<dbReference type="PROSITE" id="PS01180">
    <property type="entry name" value="CUB"/>
    <property type="match status" value="1"/>
</dbReference>
<dbReference type="Proteomes" id="UP001374579">
    <property type="component" value="Unassembled WGS sequence"/>
</dbReference>
<dbReference type="PANTHER" id="PTHR24255:SF31">
    <property type="entry name" value="CUBILIN-LIKE PROTEIN"/>
    <property type="match status" value="1"/>
</dbReference>
<keyword evidence="1" id="KW-1015">Disulfide bond</keyword>
<evidence type="ECO:0000313" key="6">
    <source>
        <dbReference type="Proteomes" id="UP001374579"/>
    </source>
</evidence>
<comment type="caution">
    <text evidence="5">The sequence shown here is derived from an EMBL/GenBank/DDBJ whole genome shotgun (WGS) entry which is preliminary data.</text>
</comment>
<dbReference type="GO" id="GO:0004252">
    <property type="term" value="F:serine-type endopeptidase activity"/>
    <property type="evidence" value="ECO:0007669"/>
    <property type="project" value="TreeGrafter"/>
</dbReference>
<comment type="caution">
    <text evidence="2">Lacks conserved residue(s) required for the propagation of feature annotation.</text>
</comment>
<dbReference type="GO" id="GO:0005615">
    <property type="term" value="C:extracellular space"/>
    <property type="evidence" value="ECO:0007669"/>
    <property type="project" value="TreeGrafter"/>
</dbReference>
<feature type="region of interest" description="Disordered" evidence="3">
    <location>
        <begin position="208"/>
        <end position="231"/>
    </location>
</feature>
<sequence>MQACLMPEVEFFNILTVTDRAAGQCDGVARQLLASVNESKELTSPGYPWTYSSDSGCRWQIDTGSAGGIVRVYIYDVRLNEEDSCTPSNSLTLIDGLNPGTLLARLCKREDIKDTYQSSGPYMQVLFYTGANTHGRSGFYLSYFAVVKETSTRRFSNANVTNVPAQDNDNDTYNTQTQVILGVIGSAAGLLIIISIACTCICHQKQNTQRGVSREERPNTQRSDSRENIPNSHIMDIPVFANASEVFHRNRSRIDDAQTAVREGNGNVHTTNIPVSADVQAAYNCFISSRRGAQTAVREGNGNVHTTNIPVFTDVQAAFHSYRSRMDDAQTPVRDGNGNAAYFSSREDNLPPDYSDLAISSDGLATETAASLNPSVGERAGVDIAGGGGGGSSHGGGSLVAGGSEGGGEGGGLSREEPTVSTPPPVYDSSMIELFPPQTLPPTSSGDHEQAVAYESQCSVPPPTTGSPPPPLTPESSSLSPMRFA</sequence>
<dbReference type="PANTHER" id="PTHR24255">
    <property type="entry name" value="COMPLEMENT COMPONENT 1, S SUBCOMPONENT-RELATED"/>
    <property type="match status" value="1"/>
</dbReference>
<organism evidence="5 6">
    <name type="scientific">Littorina saxatilis</name>
    <dbReference type="NCBI Taxonomy" id="31220"/>
    <lineage>
        <taxon>Eukaryota</taxon>
        <taxon>Metazoa</taxon>
        <taxon>Spiralia</taxon>
        <taxon>Lophotrochozoa</taxon>
        <taxon>Mollusca</taxon>
        <taxon>Gastropoda</taxon>
        <taxon>Caenogastropoda</taxon>
        <taxon>Littorinimorpha</taxon>
        <taxon>Littorinoidea</taxon>
        <taxon>Littorinidae</taxon>
        <taxon>Littorina</taxon>
    </lineage>
</organism>
<feature type="region of interest" description="Disordered" evidence="3">
    <location>
        <begin position="381"/>
        <end position="485"/>
    </location>
</feature>
<evidence type="ECO:0000259" key="4">
    <source>
        <dbReference type="PROSITE" id="PS01180"/>
    </source>
</evidence>
<reference evidence="5 6" key="1">
    <citation type="submission" date="2024-02" db="EMBL/GenBank/DDBJ databases">
        <title>Chromosome-scale genome assembly of the rough periwinkle Littorina saxatilis.</title>
        <authorList>
            <person name="De Jode A."/>
            <person name="Faria R."/>
            <person name="Formenti G."/>
            <person name="Sims Y."/>
            <person name="Smith T.P."/>
            <person name="Tracey A."/>
            <person name="Wood J.M.D."/>
            <person name="Zagrodzka Z.B."/>
            <person name="Johannesson K."/>
            <person name="Butlin R.K."/>
            <person name="Leder E.H."/>
        </authorList>
    </citation>
    <scope>NUCLEOTIDE SEQUENCE [LARGE SCALE GENOMIC DNA]</scope>
    <source>
        <strain evidence="5">Snail1</strain>
        <tissue evidence="5">Muscle</tissue>
    </source>
</reference>
<feature type="domain" description="CUB" evidence="4">
    <location>
        <begin position="25"/>
        <end position="146"/>
    </location>
</feature>
<dbReference type="EMBL" id="JBAMIC010000008">
    <property type="protein sequence ID" value="KAK7104205.1"/>
    <property type="molecule type" value="Genomic_DNA"/>
</dbReference>
<dbReference type="CDD" id="cd00041">
    <property type="entry name" value="CUB"/>
    <property type="match status" value="1"/>
</dbReference>
<name>A0AAN9BE69_9CAEN</name>
<feature type="region of interest" description="Disordered" evidence="3">
    <location>
        <begin position="328"/>
        <end position="358"/>
    </location>
</feature>
<dbReference type="Gene3D" id="2.60.120.290">
    <property type="entry name" value="Spermadhesin, CUB domain"/>
    <property type="match status" value="1"/>
</dbReference>
<feature type="compositionally biased region" description="Pro residues" evidence="3">
    <location>
        <begin position="460"/>
        <end position="473"/>
    </location>
</feature>
<dbReference type="Pfam" id="PF00431">
    <property type="entry name" value="CUB"/>
    <property type="match status" value="1"/>
</dbReference>
<dbReference type="SMART" id="SM00042">
    <property type="entry name" value="CUB"/>
    <property type="match status" value="1"/>
</dbReference>
<dbReference type="SUPFAM" id="SSF49854">
    <property type="entry name" value="Spermadhesin, CUB domain"/>
    <property type="match status" value="1"/>
</dbReference>
<evidence type="ECO:0000313" key="5">
    <source>
        <dbReference type="EMBL" id="KAK7104205.1"/>
    </source>
</evidence>
<dbReference type="AlphaFoldDB" id="A0AAN9BE69"/>
<dbReference type="InterPro" id="IPR035914">
    <property type="entry name" value="Sperma_CUB_dom_sf"/>
</dbReference>
<feature type="compositionally biased region" description="Low complexity" evidence="3">
    <location>
        <begin position="474"/>
        <end position="485"/>
    </location>
</feature>
<feature type="compositionally biased region" description="Basic and acidic residues" evidence="3">
    <location>
        <begin position="212"/>
        <end position="227"/>
    </location>
</feature>
<protein>
    <recommendedName>
        <fullName evidence="4">CUB domain-containing protein</fullName>
    </recommendedName>
</protein>